<name>A0ABW4DQ31_9LACO</name>
<organism evidence="1 2">
    <name type="scientific">Lapidilactobacillus mulanensis</name>
    <dbReference type="NCBI Taxonomy" id="2485999"/>
    <lineage>
        <taxon>Bacteria</taxon>
        <taxon>Bacillati</taxon>
        <taxon>Bacillota</taxon>
        <taxon>Bacilli</taxon>
        <taxon>Lactobacillales</taxon>
        <taxon>Lactobacillaceae</taxon>
        <taxon>Lapidilactobacillus</taxon>
    </lineage>
</organism>
<protein>
    <recommendedName>
        <fullName evidence="3">IpaB/EvcA family protein</fullName>
    </recommendedName>
</protein>
<comment type="caution">
    <text evidence="1">The sequence shown here is derived from an EMBL/GenBank/DDBJ whole genome shotgun (WGS) entry which is preliminary data.</text>
</comment>
<evidence type="ECO:0008006" key="3">
    <source>
        <dbReference type="Google" id="ProtNLM"/>
    </source>
</evidence>
<evidence type="ECO:0000313" key="2">
    <source>
        <dbReference type="Proteomes" id="UP001597244"/>
    </source>
</evidence>
<reference evidence="2" key="1">
    <citation type="journal article" date="2019" name="Int. J. Syst. Evol. Microbiol.">
        <title>The Global Catalogue of Microorganisms (GCM) 10K type strain sequencing project: providing services to taxonomists for standard genome sequencing and annotation.</title>
        <authorList>
            <consortium name="The Broad Institute Genomics Platform"/>
            <consortium name="The Broad Institute Genome Sequencing Center for Infectious Disease"/>
            <person name="Wu L."/>
            <person name="Ma J."/>
        </authorList>
    </citation>
    <scope>NUCLEOTIDE SEQUENCE [LARGE SCALE GENOMIC DNA]</scope>
    <source>
        <strain evidence="2">CCM 8951</strain>
    </source>
</reference>
<accession>A0ABW4DQ31</accession>
<dbReference type="Proteomes" id="UP001597244">
    <property type="component" value="Unassembled WGS sequence"/>
</dbReference>
<sequence>MSESIELVQPVVDLLEQMRAEVAPLTIKLGLTKSHFESDLFDPEESQITQDTQGNFEIKLPNEHFADFIVAHELGHLQQERQQIVKIGIAKSSDAQLNQAMTVIAQVIFNIALHEGMHPQLENLNLFTDDLRTAVQGAVEHDLPAETEKSSNLQVTLMALQIADTFTFIGEVPAWRVSYPRSFMLAEKIWTVVHATKLVTNRHLRSLLLQIIEILSDFFEHTELSVIDLRRSLLVTPVLSERQLKLSVRQLFQIFHVSEQEGIYLGLGVNDEQAAFQLQLPKMTPKQQSAKMLEIYDATVESLFTEANLISAPRDLVIFKSEDK</sequence>
<proteinExistence type="predicted"/>
<keyword evidence="2" id="KW-1185">Reference proteome</keyword>
<dbReference type="RefSeq" id="WP_125578680.1">
    <property type="nucleotide sequence ID" value="NZ_JBHTOF010000026.1"/>
</dbReference>
<evidence type="ECO:0000313" key="1">
    <source>
        <dbReference type="EMBL" id="MFD1465206.1"/>
    </source>
</evidence>
<gene>
    <name evidence="1" type="ORF">ACFQ4L_03770</name>
</gene>
<dbReference type="EMBL" id="JBHTOF010000026">
    <property type="protein sequence ID" value="MFD1465206.1"/>
    <property type="molecule type" value="Genomic_DNA"/>
</dbReference>